<dbReference type="AlphaFoldDB" id="A0A1Q6A378"/>
<feature type="transmembrane region" description="Helical" evidence="5">
    <location>
        <begin position="166"/>
        <end position="184"/>
    </location>
</feature>
<dbReference type="Proteomes" id="UP000186720">
    <property type="component" value="Unassembled WGS sequence"/>
</dbReference>
<feature type="transmembrane region" description="Helical" evidence="5">
    <location>
        <begin position="191"/>
        <end position="221"/>
    </location>
</feature>
<evidence type="ECO:0000259" key="6">
    <source>
        <dbReference type="Pfam" id="PF04932"/>
    </source>
</evidence>
<feature type="transmembrane region" description="Helical" evidence="5">
    <location>
        <begin position="53"/>
        <end position="71"/>
    </location>
</feature>
<protein>
    <recommendedName>
        <fullName evidence="6">O-antigen ligase-related domain-containing protein</fullName>
    </recommendedName>
</protein>
<dbReference type="InterPro" id="IPR051533">
    <property type="entry name" value="WaaL-like"/>
</dbReference>
<dbReference type="RefSeq" id="WP_074491043.1">
    <property type="nucleotide sequence ID" value="NZ_FPAM01000011.1"/>
</dbReference>
<dbReference type="GO" id="GO:0016020">
    <property type="term" value="C:membrane"/>
    <property type="evidence" value="ECO:0007669"/>
    <property type="project" value="UniProtKB-SubCell"/>
</dbReference>
<evidence type="ECO:0000256" key="3">
    <source>
        <dbReference type="ARBA" id="ARBA00022989"/>
    </source>
</evidence>
<dbReference type="PANTHER" id="PTHR37422">
    <property type="entry name" value="TEICHURONIC ACID BIOSYNTHESIS PROTEIN TUAE"/>
    <property type="match status" value="1"/>
</dbReference>
<feature type="transmembrane region" description="Helical" evidence="5">
    <location>
        <begin position="29"/>
        <end position="47"/>
    </location>
</feature>
<keyword evidence="2 5" id="KW-0812">Transmembrane</keyword>
<feature type="transmembrane region" description="Helical" evidence="5">
    <location>
        <begin position="133"/>
        <end position="154"/>
    </location>
</feature>
<feature type="transmembrane region" description="Helical" evidence="5">
    <location>
        <begin position="102"/>
        <end position="121"/>
    </location>
</feature>
<dbReference type="Pfam" id="PF04932">
    <property type="entry name" value="Wzy_C"/>
    <property type="match status" value="1"/>
</dbReference>
<keyword evidence="3 5" id="KW-1133">Transmembrane helix</keyword>
<name>A0A1Q6A378_9SPHI</name>
<reference evidence="7 8" key="1">
    <citation type="submission" date="2016-11" db="EMBL/GenBank/DDBJ databases">
        <title>Whole Genome Sequencing of Mucilaginibacter polytrichastri RG4-7(T) isolated from the moss sample.</title>
        <authorList>
            <person name="Li Y."/>
        </authorList>
    </citation>
    <scope>NUCLEOTIDE SEQUENCE [LARGE SCALE GENOMIC DNA]</scope>
    <source>
        <strain evidence="7 8">RG4-7</strain>
    </source>
</reference>
<feature type="transmembrane region" description="Helical" evidence="5">
    <location>
        <begin position="227"/>
        <end position="247"/>
    </location>
</feature>
<keyword evidence="8" id="KW-1185">Reference proteome</keyword>
<evidence type="ECO:0000256" key="1">
    <source>
        <dbReference type="ARBA" id="ARBA00004141"/>
    </source>
</evidence>
<organism evidence="7 8">
    <name type="scientific">Mucilaginibacter polytrichastri</name>
    <dbReference type="NCBI Taxonomy" id="1302689"/>
    <lineage>
        <taxon>Bacteria</taxon>
        <taxon>Pseudomonadati</taxon>
        <taxon>Bacteroidota</taxon>
        <taxon>Sphingobacteriia</taxon>
        <taxon>Sphingobacteriales</taxon>
        <taxon>Sphingobacteriaceae</taxon>
        <taxon>Mucilaginibacter</taxon>
    </lineage>
</organism>
<dbReference type="STRING" id="1302689.RG47T_3936"/>
<dbReference type="PANTHER" id="PTHR37422:SF23">
    <property type="entry name" value="TEICHURONIC ACID BIOSYNTHESIS PROTEIN TUAE"/>
    <property type="match status" value="1"/>
</dbReference>
<dbReference type="EMBL" id="MPPL01000001">
    <property type="protein sequence ID" value="OKS88469.1"/>
    <property type="molecule type" value="Genomic_DNA"/>
</dbReference>
<evidence type="ECO:0000256" key="2">
    <source>
        <dbReference type="ARBA" id="ARBA00022692"/>
    </source>
</evidence>
<comment type="subcellular location">
    <subcellularLocation>
        <location evidence="1">Membrane</location>
        <topology evidence="1">Multi-pass membrane protein</topology>
    </subcellularLocation>
</comment>
<proteinExistence type="predicted"/>
<dbReference type="InterPro" id="IPR007016">
    <property type="entry name" value="O-antigen_ligase-rel_domated"/>
</dbReference>
<feature type="transmembrane region" description="Helical" evidence="5">
    <location>
        <begin position="326"/>
        <end position="345"/>
    </location>
</feature>
<feature type="transmembrane region" description="Helical" evidence="5">
    <location>
        <begin position="375"/>
        <end position="393"/>
    </location>
</feature>
<evidence type="ECO:0000313" key="7">
    <source>
        <dbReference type="EMBL" id="OKS88469.1"/>
    </source>
</evidence>
<feature type="domain" description="O-antigen ligase-related" evidence="6">
    <location>
        <begin position="192"/>
        <end position="335"/>
    </location>
</feature>
<gene>
    <name evidence="7" type="ORF">RG47T_3936</name>
</gene>
<feature type="transmembrane region" description="Helical" evidence="5">
    <location>
        <begin position="78"/>
        <end position="96"/>
    </location>
</feature>
<sequence length="402" mass="46073">MEVLFKQILPIILFGYFFIFEYRKNKDIAGVIALFIGFITLSSNFAFLVYRTAFQLIEAWLIICYLVYYRFDFHLTKIGKALAVFLFFILFSFLGNKINSELYSSSLINFITIFFVIAYLYKTINDFDRLERILIFLKNLTFIVSAFTIVAFVFEGTRIELTTSNTNYLGYFLGLGFSVAIFFLNQKHGRLVVLVISAAILCTSSRIVMISSVVVAVIYIISNKRKLMVNIAIIAVVVIGAIGVINLTEYISSKRFTAINKDPSALVRVEITEASKNLVAKNPVNGVGYGQFQFQFSKYVGKNSEFLAATDKIVTHNDFLRVVDELGVPAFLFLVYLVLTQFLTLRKLPPNYRKLVSGLLISNVFFSTTHNNLNVFMFWFLLMLPTMVYYMLLKETYVKEIR</sequence>
<accession>A0A1Q6A378</accession>
<keyword evidence="4 5" id="KW-0472">Membrane</keyword>
<evidence type="ECO:0000313" key="8">
    <source>
        <dbReference type="Proteomes" id="UP000186720"/>
    </source>
</evidence>
<feature type="transmembrane region" description="Helical" evidence="5">
    <location>
        <begin position="6"/>
        <end position="22"/>
    </location>
</feature>
<comment type="caution">
    <text evidence="7">The sequence shown here is derived from an EMBL/GenBank/DDBJ whole genome shotgun (WGS) entry which is preliminary data.</text>
</comment>
<evidence type="ECO:0000256" key="4">
    <source>
        <dbReference type="ARBA" id="ARBA00023136"/>
    </source>
</evidence>
<evidence type="ECO:0000256" key="5">
    <source>
        <dbReference type="SAM" id="Phobius"/>
    </source>
</evidence>